<dbReference type="OrthoDB" id="1436347at2759"/>
<organism evidence="2 3">
    <name type="scientific">Trifolium subterraneum</name>
    <name type="common">Subterranean clover</name>
    <dbReference type="NCBI Taxonomy" id="3900"/>
    <lineage>
        <taxon>Eukaryota</taxon>
        <taxon>Viridiplantae</taxon>
        <taxon>Streptophyta</taxon>
        <taxon>Embryophyta</taxon>
        <taxon>Tracheophyta</taxon>
        <taxon>Spermatophyta</taxon>
        <taxon>Magnoliopsida</taxon>
        <taxon>eudicotyledons</taxon>
        <taxon>Gunneridae</taxon>
        <taxon>Pentapetalae</taxon>
        <taxon>rosids</taxon>
        <taxon>fabids</taxon>
        <taxon>Fabales</taxon>
        <taxon>Fabaceae</taxon>
        <taxon>Papilionoideae</taxon>
        <taxon>50 kb inversion clade</taxon>
        <taxon>NPAAA clade</taxon>
        <taxon>Hologalegina</taxon>
        <taxon>IRL clade</taxon>
        <taxon>Trifolieae</taxon>
        <taxon>Trifolium</taxon>
    </lineage>
</organism>
<evidence type="ECO:0000313" key="3">
    <source>
        <dbReference type="Proteomes" id="UP000242715"/>
    </source>
</evidence>
<reference evidence="3" key="1">
    <citation type="journal article" date="2017" name="Front. Plant Sci.">
        <title>Climate Clever Clovers: New Paradigm to Reduce the Environmental Footprint of Ruminants by Breeding Low Methanogenic Forages Utilizing Haplotype Variation.</title>
        <authorList>
            <person name="Kaur P."/>
            <person name="Appels R."/>
            <person name="Bayer P.E."/>
            <person name="Keeble-Gagnere G."/>
            <person name="Wang J."/>
            <person name="Hirakawa H."/>
            <person name="Shirasawa K."/>
            <person name="Vercoe P."/>
            <person name="Stefanova K."/>
            <person name="Durmic Z."/>
            <person name="Nichols P."/>
            <person name="Revell C."/>
            <person name="Isobe S.N."/>
            <person name="Edwards D."/>
            <person name="Erskine W."/>
        </authorList>
    </citation>
    <scope>NUCLEOTIDE SEQUENCE [LARGE SCALE GENOMIC DNA]</scope>
    <source>
        <strain evidence="3">cv. Daliak</strain>
    </source>
</reference>
<evidence type="ECO:0000259" key="1">
    <source>
        <dbReference type="Pfam" id="PF13966"/>
    </source>
</evidence>
<dbReference type="Proteomes" id="UP000242715">
    <property type="component" value="Unassembled WGS sequence"/>
</dbReference>
<dbReference type="Pfam" id="PF13966">
    <property type="entry name" value="zf-RVT"/>
    <property type="match status" value="1"/>
</dbReference>
<name>A0A2Z6NY78_TRISU</name>
<keyword evidence="3" id="KW-1185">Reference proteome</keyword>
<dbReference type="EMBL" id="DF973832">
    <property type="protein sequence ID" value="GAU40905.1"/>
    <property type="molecule type" value="Genomic_DNA"/>
</dbReference>
<gene>
    <name evidence="2" type="ORF">TSUD_297100</name>
</gene>
<sequence length="264" mass="30761">MLSPIFTCGIVVQTFGELFAMFGKILKLIYLGPFKMEKILEDTEWKWEVLNQLFPDDVRTKIAAIKPPSIEMQSDFPNWSASPDGKFSRNSAYSLLMDKKPIEKTDSHLFKLVWKWKGPNRIPSFLWKVAHCRLMTNEERRKINMTAHNSCLRCQQGPESIMHVLRDYAMDIWSPIIKPNNWAKFFSLGLTSWLKWNLDNEDIGNTPCRKEMVSQLVADCLETLRVVLYSGFLLDRNNSQGAEMWSLVHAMHIARHLHLDRVIF</sequence>
<evidence type="ECO:0000313" key="2">
    <source>
        <dbReference type="EMBL" id="GAU40905.1"/>
    </source>
</evidence>
<accession>A0A2Z6NY78</accession>
<protein>
    <recommendedName>
        <fullName evidence="1">Reverse transcriptase zinc-binding domain-containing protein</fullName>
    </recommendedName>
</protein>
<feature type="domain" description="Reverse transcriptase zinc-binding" evidence="1">
    <location>
        <begin position="87"/>
        <end position="166"/>
    </location>
</feature>
<dbReference type="InterPro" id="IPR026960">
    <property type="entry name" value="RVT-Znf"/>
</dbReference>
<proteinExistence type="predicted"/>
<dbReference type="AlphaFoldDB" id="A0A2Z6NY78"/>